<proteinExistence type="predicted"/>
<dbReference type="AlphaFoldDB" id="A0A6C0H8C6"/>
<sequence length="235" mass="26635">MPPPESSDIGVEAMPPPRIVNPDWIPPVPDWIPTDDKVYFSKELKGEILEPGIGTFGSLPENMEELAPKILRMMEEEYGGIKCLFPCCTKKDQNIVQVLCVKTGGHNTLLLRMEPDGNICGYPNRNYFPICEDCMKYSSKTQDDILFWFMGYDPSKEGYPVLASIETEPPYLCNIPECTCEGFSPSYFRNEYNYFCENAMRDVFFSHFRSLPSTIAGSYADSRSADTSDSEDIMD</sequence>
<protein>
    <submittedName>
        <fullName evidence="1">Uncharacterized protein</fullName>
    </submittedName>
</protein>
<evidence type="ECO:0000313" key="1">
    <source>
        <dbReference type="EMBL" id="QHT76395.1"/>
    </source>
</evidence>
<reference evidence="1" key="1">
    <citation type="journal article" date="2020" name="Nature">
        <title>Giant virus diversity and host interactions through global metagenomics.</title>
        <authorList>
            <person name="Schulz F."/>
            <person name="Roux S."/>
            <person name="Paez-Espino D."/>
            <person name="Jungbluth S."/>
            <person name="Walsh D.A."/>
            <person name="Denef V.J."/>
            <person name="McMahon K.D."/>
            <person name="Konstantinidis K.T."/>
            <person name="Eloe-Fadrosh E.A."/>
            <person name="Kyrpides N.C."/>
            <person name="Woyke T."/>
        </authorList>
    </citation>
    <scope>NUCLEOTIDE SEQUENCE</scope>
    <source>
        <strain evidence="1">GVMAG-M-3300023179-82</strain>
    </source>
</reference>
<organism evidence="1">
    <name type="scientific">viral metagenome</name>
    <dbReference type="NCBI Taxonomy" id="1070528"/>
    <lineage>
        <taxon>unclassified sequences</taxon>
        <taxon>metagenomes</taxon>
        <taxon>organismal metagenomes</taxon>
    </lineage>
</organism>
<name>A0A6C0H8C6_9ZZZZ</name>
<accession>A0A6C0H8C6</accession>
<dbReference type="EMBL" id="MN739896">
    <property type="protein sequence ID" value="QHT76395.1"/>
    <property type="molecule type" value="Genomic_DNA"/>
</dbReference>